<sequence length="68" mass="7646">MIDWEGAELCYYFNGESHGIDLSDTQFAIIAKILGLEINPDGSVTCFSDETLKRFTTMDSNPLKLKKI</sequence>
<evidence type="ECO:0000313" key="1">
    <source>
        <dbReference type="EMBL" id="CRY97603.1"/>
    </source>
</evidence>
<dbReference type="EMBL" id="LN854164">
    <property type="protein sequence ID" value="CRY97603.1"/>
    <property type="molecule type" value="Genomic_DNA"/>
</dbReference>
<organism evidence="1">
    <name type="scientific">uncultured prokaryote</name>
    <dbReference type="NCBI Taxonomy" id="198431"/>
    <lineage>
        <taxon>unclassified sequences</taxon>
        <taxon>environmental samples</taxon>
    </lineage>
</organism>
<geneLocation type="plasmid" evidence="1">
    <name>pRGFK1659</name>
</geneLocation>
<name>A0A0H5Q6R6_9ZZZZ</name>
<reference evidence="1" key="2">
    <citation type="submission" date="2015-07" db="EMBL/GenBank/DDBJ databases">
        <title>Plasmids, circular viruses and viroids from rat gut.</title>
        <authorList>
            <person name="Jorgensen T.J."/>
            <person name="Hansen M.A."/>
            <person name="Xu Z."/>
            <person name="Tabak M.A."/>
            <person name="Sorensen S.J."/>
            <person name="Hansen L.H."/>
        </authorList>
    </citation>
    <scope>NUCLEOTIDE SEQUENCE</scope>
    <source>
        <plasmid evidence="1">pRGFK1659</plasmid>
    </source>
</reference>
<proteinExistence type="predicted"/>
<keyword evidence="1" id="KW-0614">Plasmid</keyword>
<dbReference type="AlphaFoldDB" id="A0A0H5Q6R6"/>
<reference evidence="1" key="1">
    <citation type="submission" date="2015-06" db="EMBL/GenBank/DDBJ databases">
        <authorList>
            <person name="Joergensen T."/>
        </authorList>
    </citation>
    <scope>NUCLEOTIDE SEQUENCE</scope>
    <source>
        <plasmid evidence="1">pRGFK1659</plasmid>
    </source>
</reference>
<accession>A0A0H5Q6R6</accession>
<protein>
    <submittedName>
        <fullName evidence="1">Uncharacterized protein</fullName>
    </submittedName>
</protein>